<dbReference type="Proteomes" id="UP000054018">
    <property type="component" value="Unassembled WGS sequence"/>
</dbReference>
<keyword evidence="2" id="KW-1185">Reference proteome</keyword>
<gene>
    <name evidence="1" type="ORF">PISMIDRAFT_118014</name>
</gene>
<name>A0A0C9YUK4_9AGAM</name>
<dbReference type="HOGENOM" id="CLU_006344_15_0_1"/>
<proteinExistence type="predicted"/>
<sequence length="161" mass="18054">MGQDIGHPKLPDLVAIFLFQQRNPGVDIPDISKCPKAIDPGYSFSSAVATFYAPSDFSGVNGMHCQYIHASPSWRNGPPHYDCVFVEKDPTLPGFQGLFVAQVLLFFSFHYQNVYYPCGLVQWFTPVGNEPCLDTGMWKVEHEYDEDGDHLVSVIHLDSIL</sequence>
<evidence type="ECO:0000313" key="1">
    <source>
        <dbReference type="EMBL" id="KIK13907.1"/>
    </source>
</evidence>
<accession>A0A0C9YUK4</accession>
<dbReference type="EMBL" id="KN833967">
    <property type="protein sequence ID" value="KIK13907.1"/>
    <property type="molecule type" value="Genomic_DNA"/>
</dbReference>
<reference evidence="1 2" key="1">
    <citation type="submission" date="2014-04" db="EMBL/GenBank/DDBJ databases">
        <authorList>
            <consortium name="DOE Joint Genome Institute"/>
            <person name="Kuo A."/>
            <person name="Kohler A."/>
            <person name="Costa M.D."/>
            <person name="Nagy L.G."/>
            <person name="Floudas D."/>
            <person name="Copeland A."/>
            <person name="Barry K.W."/>
            <person name="Cichocki N."/>
            <person name="Veneault-Fourrey C."/>
            <person name="LaButti K."/>
            <person name="Lindquist E.A."/>
            <person name="Lipzen A."/>
            <person name="Lundell T."/>
            <person name="Morin E."/>
            <person name="Murat C."/>
            <person name="Sun H."/>
            <person name="Tunlid A."/>
            <person name="Henrissat B."/>
            <person name="Grigoriev I.V."/>
            <person name="Hibbett D.S."/>
            <person name="Martin F."/>
            <person name="Nordberg H.P."/>
            <person name="Cantor M.N."/>
            <person name="Hua S.X."/>
        </authorList>
    </citation>
    <scope>NUCLEOTIDE SEQUENCE [LARGE SCALE GENOMIC DNA]</scope>
    <source>
        <strain evidence="1 2">441</strain>
    </source>
</reference>
<protein>
    <submittedName>
        <fullName evidence="1">Unplaced genomic scaffold scaffold_283, whole genome shotgun sequence</fullName>
    </submittedName>
</protein>
<organism evidence="1 2">
    <name type="scientific">Pisolithus microcarpus 441</name>
    <dbReference type="NCBI Taxonomy" id="765257"/>
    <lineage>
        <taxon>Eukaryota</taxon>
        <taxon>Fungi</taxon>
        <taxon>Dikarya</taxon>
        <taxon>Basidiomycota</taxon>
        <taxon>Agaricomycotina</taxon>
        <taxon>Agaricomycetes</taxon>
        <taxon>Agaricomycetidae</taxon>
        <taxon>Boletales</taxon>
        <taxon>Sclerodermatineae</taxon>
        <taxon>Pisolithaceae</taxon>
        <taxon>Pisolithus</taxon>
    </lineage>
</organism>
<dbReference type="AlphaFoldDB" id="A0A0C9YUK4"/>
<dbReference type="STRING" id="765257.A0A0C9YUK4"/>
<reference evidence="2" key="2">
    <citation type="submission" date="2015-01" db="EMBL/GenBank/DDBJ databases">
        <title>Evolutionary Origins and Diversification of the Mycorrhizal Mutualists.</title>
        <authorList>
            <consortium name="DOE Joint Genome Institute"/>
            <consortium name="Mycorrhizal Genomics Consortium"/>
            <person name="Kohler A."/>
            <person name="Kuo A."/>
            <person name="Nagy L.G."/>
            <person name="Floudas D."/>
            <person name="Copeland A."/>
            <person name="Barry K.W."/>
            <person name="Cichocki N."/>
            <person name="Veneault-Fourrey C."/>
            <person name="LaButti K."/>
            <person name="Lindquist E.A."/>
            <person name="Lipzen A."/>
            <person name="Lundell T."/>
            <person name="Morin E."/>
            <person name="Murat C."/>
            <person name="Riley R."/>
            <person name="Ohm R."/>
            <person name="Sun H."/>
            <person name="Tunlid A."/>
            <person name="Henrissat B."/>
            <person name="Grigoriev I.V."/>
            <person name="Hibbett D.S."/>
            <person name="Martin F."/>
        </authorList>
    </citation>
    <scope>NUCLEOTIDE SEQUENCE [LARGE SCALE GENOMIC DNA]</scope>
    <source>
        <strain evidence="2">441</strain>
    </source>
</reference>
<dbReference type="OrthoDB" id="3187773at2759"/>
<evidence type="ECO:0000313" key="2">
    <source>
        <dbReference type="Proteomes" id="UP000054018"/>
    </source>
</evidence>